<gene>
    <name evidence="1" type="ORF">M422DRAFT_262276</name>
</gene>
<dbReference type="HOGENOM" id="CLU_632490_0_0_1"/>
<evidence type="ECO:0000313" key="1">
    <source>
        <dbReference type="EMBL" id="KIJ35492.1"/>
    </source>
</evidence>
<dbReference type="Proteomes" id="UP000054279">
    <property type="component" value="Unassembled WGS sequence"/>
</dbReference>
<proteinExistence type="predicted"/>
<name>A0A0C9V1G2_SPHS4</name>
<accession>A0A0C9V1G2</accession>
<reference evidence="1 2" key="1">
    <citation type="submission" date="2014-06" db="EMBL/GenBank/DDBJ databases">
        <title>Evolutionary Origins and Diversification of the Mycorrhizal Mutualists.</title>
        <authorList>
            <consortium name="DOE Joint Genome Institute"/>
            <consortium name="Mycorrhizal Genomics Consortium"/>
            <person name="Kohler A."/>
            <person name="Kuo A."/>
            <person name="Nagy L.G."/>
            <person name="Floudas D."/>
            <person name="Copeland A."/>
            <person name="Barry K.W."/>
            <person name="Cichocki N."/>
            <person name="Veneault-Fourrey C."/>
            <person name="LaButti K."/>
            <person name="Lindquist E.A."/>
            <person name="Lipzen A."/>
            <person name="Lundell T."/>
            <person name="Morin E."/>
            <person name="Murat C."/>
            <person name="Riley R."/>
            <person name="Ohm R."/>
            <person name="Sun H."/>
            <person name="Tunlid A."/>
            <person name="Henrissat B."/>
            <person name="Grigoriev I.V."/>
            <person name="Hibbett D.S."/>
            <person name="Martin F."/>
        </authorList>
    </citation>
    <scope>NUCLEOTIDE SEQUENCE [LARGE SCALE GENOMIC DNA]</scope>
    <source>
        <strain evidence="1 2">SS14</strain>
    </source>
</reference>
<organism evidence="1 2">
    <name type="scientific">Sphaerobolus stellatus (strain SS14)</name>
    <dbReference type="NCBI Taxonomy" id="990650"/>
    <lineage>
        <taxon>Eukaryota</taxon>
        <taxon>Fungi</taxon>
        <taxon>Dikarya</taxon>
        <taxon>Basidiomycota</taxon>
        <taxon>Agaricomycotina</taxon>
        <taxon>Agaricomycetes</taxon>
        <taxon>Phallomycetidae</taxon>
        <taxon>Geastrales</taxon>
        <taxon>Sphaerobolaceae</taxon>
        <taxon>Sphaerobolus</taxon>
    </lineage>
</organism>
<keyword evidence="2" id="KW-1185">Reference proteome</keyword>
<sequence>VWKLERPEDEFLIAPALEKLYDKTTSGEYLDKWTAKILITIRNIQISKPHLSPPGGTPESIEFNAASDLHFFELCLDNDHIQALLKLILLSFDDSKRVKPWMAQAWLQLIFLADEYEKVMKILEDLVHLCKDVLLNSFNSEIACLRLFASDIKLVLTMYMPMNKICLKKIRLNELSGYFDIIMQRLPNKIDPSQVPLNEAAKKITFLVESKPSDRDHGLTGIIMDFPPTSSLPIMWCAPEYTLGPILLLRLIRRVYQTYGSDMFSWTSLPPNTLPKEQLGQIQQILSPSVLQLLRNTVTKRILISKNTTTNSFKSNQICEDSEDLRGLYLAAAELALQVVQLYQDLGHGDSEELFLATQKDFVTSLSNVSLMCRRSTDWYYSWWFAKATNEAVKRIYADIDTKDIGWDPQAILQKNQDRLLDAERRLMEIRRGK</sequence>
<dbReference type="AlphaFoldDB" id="A0A0C9V1G2"/>
<feature type="non-terminal residue" evidence="1">
    <location>
        <position position="1"/>
    </location>
</feature>
<dbReference type="EMBL" id="KN837188">
    <property type="protein sequence ID" value="KIJ35492.1"/>
    <property type="molecule type" value="Genomic_DNA"/>
</dbReference>
<evidence type="ECO:0000313" key="2">
    <source>
        <dbReference type="Proteomes" id="UP000054279"/>
    </source>
</evidence>
<protein>
    <submittedName>
        <fullName evidence="1">Unplaced genomic scaffold SPHSTscaffold_113, whole genome shotgun sequence</fullName>
    </submittedName>
</protein>